<dbReference type="AlphaFoldDB" id="Q1N2R5"/>
<keyword evidence="2" id="KW-1185">Reference proteome</keyword>
<reference evidence="1 2" key="1">
    <citation type="submission" date="2006-03" db="EMBL/GenBank/DDBJ databases">
        <authorList>
            <person name="Pinhassi J."/>
            <person name="Pedros-Alio C."/>
            <person name="Ferriera S."/>
            <person name="Johnson J."/>
            <person name="Kravitz S."/>
            <person name="Halpern A."/>
            <person name="Remington K."/>
            <person name="Beeson K."/>
            <person name="Tran B."/>
            <person name="Rogers Y.-H."/>
            <person name="Friedman R."/>
            <person name="Venter J.C."/>
        </authorList>
    </citation>
    <scope>NUCLEOTIDE SEQUENCE [LARGE SCALE GENOMIC DNA]</scope>
    <source>
        <strain evidence="1 2">RED65</strain>
    </source>
</reference>
<dbReference type="RefSeq" id="WP_007016205.1">
    <property type="nucleotide sequence ID" value="NZ_AAQH01000006.1"/>
</dbReference>
<comment type="caution">
    <text evidence="1">The sequence shown here is derived from an EMBL/GenBank/DDBJ whole genome shotgun (WGS) entry which is preliminary data.</text>
</comment>
<dbReference type="OrthoDB" id="6997572at2"/>
<dbReference type="EMBL" id="AAQH01000006">
    <property type="protein sequence ID" value="EAT12604.1"/>
    <property type="molecule type" value="Genomic_DNA"/>
</dbReference>
<proteinExistence type="predicted"/>
<gene>
    <name evidence="1" type="ORF">RED65_06903</name>
</gene>
<protein>
    <recommendedName>
        <fullName evidence="3">DUF3080 domain-containing protein</fullName>
    </recommendedName>
</protein>
<sequence>MMKHVPFKLKAIANYGLHIIASLLLPILLNGCGQPTAQDLWQDYQMRLSNVFSQDIEAVNLGTLTWPKLPPKRQLQQTLTPPDISLWQLIKLYDCEINTLVAKRNGPLGKVMPPSQVYIYTRRFIPQAKACLAQADMDEETQAALKQAMAYYQTHEPNYRQNALFHDEWRKSHHALSSWPITQGFPASGIQTLDYFASLSNDQSNTDVSKLEEQLKRLAEGRIPGNWLAQLTLANAWLRNLSDAMNNAKTLCPAGKSTPKSRIMMNVFRKYFAQQIQPWISQLKRFGESYQSQLVLVSNNHPPMTHFYERVFTAKNSPWTEFNYQWQQHVQAWQDHLGQCRAMPKSSQDIQST</sequence>
<name>Q1N2R5_9GAMM</name>
<evidence type="ECO:0008006" key="3">
    <source>
        <dbReference type="Google" id="ProtNLM"/>
    </source>
</evidence>
<evidence type="ECO:0000313" key="2">
    <source>
        <dbReference type="Proteomes" id="UP000004263"/>
    </source>
</evidence>
<organism evidence="1 2">
    <name type="scientific">Bermanella marisrubri</name>
    <dbReference type="NCBI Taxonomy" id="207949"/>
    <lineage>
        <taxon>Bacteria</taxon>
        <taxon>Pseudomonadati</taxon>
        <taxon>Pseudomonadota</taxon>
        <taxon>Gammaproteobacteria</taxon>
        <taxon>Oceanospirillales</taxon>
        <taxon>Oceanospirillaceae</taxon>
        <taxon>Bermanella</taxon>
    </lineage>
</organism>
<dbReference type="InterPro" id="IPR021431">
    <property type="entry name" value="DUF3080"/>
</dbReference>
<evidence type="ECO:0000313" key="1">
    <source>
        <dbReference type="EMBL" id="EAT12604.1"/>
    </source>
</evidence>
<dbReference type="HOGENOM" id="CLU_063848_1_0_6"/>
<dbReference type="STRING" id="207949.RED65_06903"/>
<dbReference type="Pfam" id="PF11279">
    <property type="entry name" value="DUF3080"/>
    <property type="match status" value="1"/>
</dbReference>
<accession>Q1N2R5</accession>
<dbReference type="Proteomes" id="UP000004263">
    <property type="component" value="Unassembled WGS sequence"/>
</dbReference>